<dbReference type="GO" id="GO:0003700">
    <property type="term" value="F:DNA-binding transcription factor activity"/>
    <property type="evidence" value="ECO:0007669"/>
    <property type="project" value="TreeGrafter"/>
</dbReference>
<dbReference type="EMBL" id="QVEP01000008">
    <property type="protein sequence ID" value="RGB80878.1"/>
    <property type="molecule type" value="Genomic_DNA"/>
</dbReference>
<comment type="caution">
    <text evidence="3">The sequence shown here is derived from an EMBL/GenBank/DDBJ whole genome shotgun (WGS) entry which is preliminary data.</text>
</comment>
<dbReference type="InterPro" id="IPR050807">
    <property type="entry name" value="TransReg_Diox_bact_type"/>
</dbReference>
<gene>
    <name evidence="3" type="ORF">DW070_04785</name>
</gene>
<dbReference type="Pfam" id="PF01381">
    <property type="entry name" value="HTH_3"/>
    <property type="match status" value="1"/>
</dbReference>
<proteinExistence type="predicted"/>
<protein>
    <submittedName>
        <fullName evidence="3">XRE family transcriptional regulator</fullName>
    </submittedName>
</protein>
<organism evidence="3 4">
    <name type="scientific">Coprococcus catus</name>
    <dbReference type="NCBI Taxonomy" id="116085"/>
    <lineage>
        <taxon>Bacteria</taxon>
        <taxon>Bacillati</taxon>
        <taxon>Bacillota</taxon>
        <taxon>Clostridia</taxon>
        <taxon>Lachnospirales</taxon>
        <taxon>Lachnospiraceae</taxon>
        <taxon>Coprococcus</taxon>
    </lineage>
</organism>
<dbReference type="CDD" id="cd00093">
    <property type="entry name" value="HTH_XRE"/>
    <property type="match status" value="1"/>
</dbReference>
<evidence type="ECO:0000313" key="4">
    <source>
        <dbReference type="Proteomes" id="UP000260773"/>
    </source>
</evidence>
<dbReference type="PANTHER" id="PTHR46797">
    <property type="entry name" value="HTH-TYPE TRANSCRIPTIONAL REGULATOR"/>
    <property type="match status" value="1"/>
</dbReference>
<dbReference type="Gene3D" id="1.10.260.40">
    <property type="entry name" value="lambda repressor-like DNA-binding domains"/>
    <property type="match status" value="1"/>
</dbReference>
<dbReference type="GO" id="GO:0005829">
    <property type="term" value="C:cytosol"/>
    <property type="evidence" value="ECO:0007669"/>
    <property type="project" value="TreeGrafter"/>
</dbReference>
<evidence type="ECO:0000259" key="2">
    <source>
        <dbReference type="PROSITE" id="PS50943"/>
    </source>
</evidence>
<dbReference type="SMART" id="SM00530">
    <property type="entry name" value="HTH_XRE"/>
    <property type="match status" value="1"/>
</dbReference>
<feature type="domain" description="HTH cro/C1-type" evidence="2">
    <location>
        <begin position="22"/>
        <end position="76"/>
    </location>
</feature>
<dbReference type="InterPro" id="IPR001387">
    <property type="entry name" value="Cro/C1-type_HTH"/>
</dbReference>
<keyword evidence="1" id="KW-0238">DNA-binding</keyword>
<dbReference type="SUPFAM" id="SSF47413">
    <property type="entry name" value="lambda repressor-like DNA-binding domains"/>
    <property type="match status" value="1"/>
</dbReference>
<dbReference type="InterPro" id="IPR010982">
    <property type="entry name" value="Lambda_DNA-bd_dom_sf"/>
</dbReference>
<reference evidence="3 4" key="1">
    <citation type="submission" date="2018-08" db="EMBL/GenBank/DDBJ databases">
        <title>A genome reference for cultivated species of the human gut microbiota.</title>
        <authorList>
            <person name="Zou Y."/>
            <person name="Xue W."/>
            <person name="Luo G."/>
        </authorList>
    </citation>
    <scope>NUCLEOTIDE SEQUENCE [LARGE SCALE GENOMIC DNA]</scope>
    <source>
        <strain evidence="3 4">AF45-17</strain>
    </source>
</reference>
<dbReference type="PROSITE" id="PS50943">
    <property type="entry name" value="HTH_CROC1"/>
    <property type="match status" value="1"/>
</dbReference>
<dbReference type="PANTHER" id="PTHR46797:SF1">
    <property type="entry name" value="METHYLPHOSPHONATE SYNTHASE"/>
    <property type="match status" value="1"/>
</dbReference>
<sequence>MMCKQNDREEADKMNLDIVGRIRKENEKRGWTVYRLAKEANLSPSTLTNMMHRGTCPSLTTIENVCEAYGITLAEFLYGQDDLIHLNAEQKRHLDRWNLLTEKQQRAVELFIDGLNQIG</sequence>
<name>A0A3E2TQB4_9FIRM</name>
<dbReference type="Proteomes" id="UP000260773">
    <property type="component" value="Unassembled WGS sequence"/>
</dbReference>
<evidence type="ECO:0000313" key="3">
    <source>
        <dbReference type="EMBL" id="RGB80878.1"/>
    </source>
</evidence>
<dbReference type="AlphaFoldDB" id="A0A3E2TQB4"/>
<accession>A0A3E2TQB4</accession>
<dbReference type="GO" id="GO:0003677">
    <property type="term" value="F:DNA binding"/>
    <property type="evidence" value="ECO:0007669"/>
    <property type="project" value="UniProtKB-KW"/>
</dbReference>
<evidence type="ECO:0000256" key="1">
    <source>
        <dbReference type="ARBA" id="ARBA00023125"/>
    </source>
</evidence>